<keyword evidence="1" id="KW-0285">Flavoprotein</keyword>
<dbReference type="Gene3D" id="3.40.50.360">
    <property type="match status" value="1"/>
</dbReference>
<gene>
    <name evidence="4" type="ORF">SAMN05216313_10663</name>
</gene>
<protein>
    <submittedName>
        <fullName evidence="4">NADPH-dependent FMN reductase</fullName>
    </submittedName>
</protein>
<dbReference type="AlphaFoldDB" id="A0A1I0EEF2"/>
<dbReference type="InterPro" id="IPR051796">
    <property type="entry name" value="ISF_SsuE-like"/>
</dbReference>
<evidence type="ECO:0000256" key="2">
    <source>
        <dbReference type="ARBA" id="ARBA00022643"/>
    </source>
</evidence>
<reference evidence="5" key="1">
    <citation type="submission" date="2016-10" db="EMBL/GenBank/DDBJ databases">
        <authorList>
            <person name="Varghese N."/>
            <person name="Submissions S."/>
        </authorList>
    </citation>
    <scope>NUCLEOTIDE SEQUENCE [LARGE SCALE GENOMIC DNA]</scope>
    <source>
        <strain evidence="5">NLAE-zl-G277</strain>
    </source>
</reference>
<dbReference type="Pfam" id="PF03358">
    <property type="entry name" value="FMN_red"/>
    <property type="match status" value="1"/>
</dbReference>
<dbReference type="SUPFAM" id="SSF52218">
    <property type="entry name" value="Flavoproteins"/>
    <property type="match status" value="1"/>
</dbReference>
<feature type="domain" description="NADPH-dependent FMN reductase-like" evidence="3">
    <location>
        <begin position="15"/>
        <end position="186"/>
    </location>
</feature>
<name>A0A1I0EEF2_9FIRM</name>
<dbReference type="InterPro" id="IPR005025">
    <property type="entry name" value="FMN_Rdtase-like_dom"/>
</dbReference>
<sequence>MDGQKRVLGLSFGKKLSNCELLVKEALLKCQEQGMEIQFIRVDDLNIHPCTGCTGCVVQLASCRGSGRCIHSAKDDFPVLEEAVFAADAVIVACPAFVLGPTGHFKTVVDRFGPSHDITFAIPAIEVGQKEGRDPSTYPDVRILKKRVAALISVGGAQTENWLSQNLPGMYGFVEPMGMDVVDKYEYFAAMDWDSCLGRPEVMERMGVLGQNIVDALNAGTEEERTRYRSERLGVCPVCHEKQVTITGKGNIVECPICGIEGTLDVVDGEIVVTFSEEQQKRSRLKEAGKWEHSNEIRNGAMNQKKVPNLAELKKKYIGVGEN</sequence>
<dbReference type="GO" id="GO:0016491">
    <property type="term" value="F:oxidoreductase activity"/>
    <property type="evidence" value="ECO:0007669"/>
    <property type="project" value="InterPro"/>
</dbReference>
<organism evidence="4 5">
    <name type="scientific">Enterocloster lavalensis</name>
    <dbReference type="NCBI Taxonomy" id="460384"/>
    <lineage>
        <taxon>Bacteria</taxon>
        <taxon>Bacillati</taxon>
        <taxon>Bacillota</taxon>
        <taxon>Clostridia</taxon>
        <taxon>Lachnospirales</taxon>
        <taxon>Lachnospiraceae</taxon>
        <taxon>Enterocloster</taxon>
    </lineage>
</organism>
<dbReference type="InterPro" id="IPR029039">
    <property type="entry name" value="Flavoprotein-like_sf"/>
</dbReference>
<keyword evidence="5" id="KW-1185">Reference proteome</keyword>
<dbReference type="PANTHER" id="PTHR43278">
    <property type="entry name" value="NAD(P)H-DEPENDENT FMN-CONTAINING OXIDOREDUCTASE YWQN-RELATED"/>
    <property type="match status" value="1"/>
</dbReference>
<evidence type="ECO:0000256" key="1">
    <source>
        <dbReference type="ARBA" id="ARBA00022630"/>
    </source>
</evidence>
<evidence type="ECO:0000313" key="4">
    <source>
        <dbReference type="EMBL" id="SET43142.1"/>
    </source>
</evidence>
<dbReference type="Proteomes" id="UP000198508">
    <property type="component" value="Unassembled WGS sequence"/>
</dbReference>
<dbReference type="EMBL" id="FOIM01000006">
    <property type="protein sequence ID" value="SET43142.1"/>
    <property type="molecule type" value="Genomic_DNA"/>
</dbReference>
<evidence type="ECO:0000313" key="5">
    <source>
        <dbReference type="Proteomes" id="UP000198508"/>
    </source>
</evidence>
<proteinExistence type="predicted"/>
<dbReference type="PANTHER" id="PTHR43278:SF2">
    <property type="entry name" value="IRON-SULFUR FLAVOPROTEIN"/>
    <property type="match status" value="1"/>
</dbReference>
<accession>A0A1I0EEF2</accession>
<evidence type="ECO:0000259" key="3">
    <source>
        <dbReference type="Pfam" id="PF03358"/>
    </source>
</evidence>
<keyword evidence="2" id="KW-0288">FMN</keyword>
<dbReference type="STRING" id="460384.SAMN05216313_10663"/>
<dbReference type="RefSeq" id="WP_092362089.1">
    <property type="nucleotide sequence ID" value="NZ_FOIM01000006.1"/>
</dbReference>